<dbReference type="InterPro" id="IPR011047">
    <property type="entry name" value="Quinoprotein_ADH-like_sf"/>
</dbReference>
<evidence type="ECO:0000313" key="2">
    <source>
        <dbReference type="Proteomes" id="UP000598996"/>
    </source>
</evidence>
<protein>
    <submittedName>
        <fullName evidence="1">PQQ-binding-like beta-propeller repeat protein</fullName>
    </submittedName>
</protein>
<keyword evidence="2" id="KW-1185">Reference proteome</keyword>
<evidence type="ECO:0000313" key="1">
    <source>
        <dbReference type="EMBL" id="MBL7254521.1"/>
    </source>
</evidence>
<proteinExistence type="predicted"/>
<name>A0ABS1VM07_9ACTN</name>
<reference evidence="1 2" key="1">
    <citation type="submission" date="2021-01" db="EMBL/GenBank/DDBJ databases">
        <title>Actinoplanes sp. nov. LDG1-01 isolated from lichen.</title>
        <authorList>
            <person name="Saeng-In P."/>
            <person name="Phongsopitanun W."/>
            <person name="Kanchanasin P."/>
            <person name="Yuki M."/>
            <person name="Kudo T."/>
            <person name="Ohkuma M."/>
            <person name="Tanasupawat S."/>
        </authorList>
    </citation>
    <scope>NUCLEOTIDE SEQUENCE [LARGE SCALE GENOMIC DNA]</scope>
    <source>
        <strain evidence="1 2">LDG1-01</strain>
    </source>
</reference>
<organism evidence="1 2">
    <name type="scientific">Paractinoplanes lichenicola</name>
    <dbReference type="NCBI Taxonomy" id="2802976"/>
    <lineage>
        <taxon>Bacteria</taxon>
        <taxon>Bacillati</taxon>
        <taxon>Actinomycetota</taxon>
        <taxon>Actinomycetes</taxon>
        <taxon>Micromonosporales</taxon>
        <taxon>Micromonosporaceae</taxon>
        <taxon>Paractinoplanes</taxon>
    </lineage>
</organism>
<accession>A0ABS1VM07</accession>
<dbReference type="Gene3D" id="2.130.10.10">
    <property type="entry name" value="YVTN repeat-like/Quinoprotein amine dehydrogenase"/>
    <property type="match status" value="1"/>
</dbReference>
<dbReference type="SUPFAM" id="SSF50998">
    <property type="entry name" value="Quinoprotein alcohol dehydrogenase-like"/>
    <property type="match status" value="1"/>
</dbReference>
<dbReference type="InterPro" id="IPR015943">
    <property type="entry name" value="WD40/YVTN_repeat-like_dom_sf"/>
</dbReference>
<dbReference type="Proteomes" id="UP000598996">
    <property type="component" value="Unassembled WGS sequence"/>
</dbReference>
<sequence>MSRVLLRSLAALVLTAAAGLIGWRVLAPAEVLSTAATPNPASSVSAAQVTGRTNMAPLIVDESMRVYAGKRQVRADGPVDAKSVNTARWSLRRWPAQVSGVVAAGPTVISRWSDGVLIAVDGRTGKELWRVATGLPAPEYAGHRTGAATVWAPVGLRVTGDVVVVDGVAYGVSDGTSRPVPVASPSAGAATPVDGTLLGLSRGRPVVLTAARHLRVMSPDGRVMSEFPLAVGTEKLTWKPGLWQVTDDWVAIERLTGDGPADPEAPEHYFTTDTVIIASLK</sequence>
<dbReference type="EMBL" id="JAENHO010000003">
    <property type="protein sequence ID" value="MBL7254521.1"/>
    <property type="molecule type" value="Genomic_DNA"/>
</dbReference>
<comment type="caution">
    <text evidence="1">The sequence shown here is derived from an EMBL/GenBank/DDBJ whole genome shotgun (WGS) entry which is preliminary data.</text>
</comment>
<gene>
    <name evidence="1" type="ORF">JKJ07_09375</name>
</gene>
<dbReference type="RefSeq" id="WP_202990963.1">
    <property type="nucleotide sequence ID" value="NZ_JAENHO010000003.1"/>
</dbReference>